<name>A0ABD3VDW5_SINWO</name>
<evidence type="ECO:0000313" key="2">
    <source>
        <dbReference type="Proteomes" id="UP001634394"/>
    </source>
</evidence>
<protein>
    <submittedName>
        <fullName evidence="1">Uncharacterized protein</fullName>
    </submittedName>
</protein>
<feature type="non-terminal residue" evidence="1">
    <location>
        <position position="55"/>
    </location>
</feature>
<comment type="caution">
    <text evidence="1">The sequence shown here is derived from an EMBL/GenBank/DDBJ whole genome shotgun (WGS) entry which is preliminary data.</text>
</comment>
<gene>
    <name evidence="1" type="ORF">ACJMK2_009970</name>
</gene>
<dbReference type="AlphaFoldDB" id="A0ABD3VDW5"/>
<keyword evidence="2" id="KW-1185">Reference proteome</keyword>
<evidence type="ECO:0000313" key="1">
    <source>
        <dbReference type="EMBL" id="KAL3859776.1"/>
    </source>
</evidence>
<feature type="non-terminal residue" evidence="1">
    <location>
        <position position="1"/>
    </location>
</feature>
<organism evidence="1 2">
    <name type="scientific">Sinanodonta woodiana</name>
    <name type="common">Chinese pond mussel</name>
    <name type="synonym">Anodonta woodiana</name>
    <dbReference type="NCBI Taxonomy" id="1069815"/>
    <lineage>
        <taxon>Eukaryota</taxon>
        <taxon>Metazoa</taxon>
        <taxon>Spiralia</taxon>
        <taxon>Lophotrochozoa</taxon>
        <taxon>Mollusca</taxon>
        <taxon>Bivalvia</taxon>
        <taxon>Autobranchia</taxon>
        <taxon>Heteroconchia</taxon>
        <taxon>Palaeoheterodonta</taxon>
        <taxon>Unionida</taxon>
        <taxon>Unionoidea</taxon>
        <taxon>Unionidae</taxon>
        <taxon>Unioninae</taxon>
        <taxon>Sinanodonta</taxon>
    </lineage>
</organism>
<reference evidence="1 2" key="1">
    <citation type="submission" date="2024-11" db="EMBL/GenBank/DDBJ databases">
        <title>Chromosome-level genome assembly of the freshwater bivalve Anodonta woodiana.</title>
        <authorList>
            <person name="Chen X."/>
        </authorList>
    </citation>
    <scope>NUCLEOTIDE SEQUENCE [LARGE SCALE GENOMIC DNA]</scope>
    <source>
        <strain evidence="1">MN2024</strain>
        <tissue evidence="1">Gills</tissue>
    </source>
</reference>
<accession>A0ABD3VDW5</accession>
<sequence>HDKYPTNNLQHDLVDRGMAITIDSVTHSNFPEKKSICSNSHSEIIIEQIGMEEAG</sequence>
<dbReference type="EMBL" id="JBJQND010000012">
    <property type="protein sequence ID" value="KAL3859776.1"/>
    <property type="molecule type" value="Genomic_DNA"/>
</dbReference>
<dbReference type="Proteomes" id="UP001634394">
    <property type="component" value="Unassembled WGS sequence"/>
</dbReference>
<proteinExistence type="predicted"/>